<dbReference type="PANTHER" id="PTHR34203">
    <property type="entry name" value="METHYLTRANSFERASE, FKBM FAMILY PROTEIN"/>
    <property type="match status" value="1"/>
</dbReference>
<dbReference type="EMBL" id="CP036298">
    <property type="protein sequence ID" value="QDV26832.1"/>
    <property type="molecule type" value="Genomic_DNA"/>
</dbReference>
<dbReference type="Gene3D" id="3.40.50.150">
    <property type="entry name" value="Vaccinia Virus protein VP39"/>
    <property type="match status" value="1"/>
</dbReference>
<dbReference type="InterPro" id="IPR029063">
    <property type="entry name" value="SAM-dependent_MTases_sf"/>
</dbReference>
<evidence type="ECO:0000313" key="3">
    <source>
        <dbReference type="Proteomes" id="UP000318017"/>
    </source>
</evidence>
<dbReference type="EC" id="2.1.1.-" evidence="2"/>
<evidence type="ECO:0000259" key="1">
    <source>
        <dbReference type="Pfam" id="PF05050"/>
    </source>
</evidence>
<accession>A0A518GE05</accession>
<dbReference type="GO" id="GO:0032259">
    <property type="term" value="P:methylation"/>
    <property type="evidence" value="ECO:0007669"/>
    <property type="project" value="UniProtKB-KW"/>
</dbReference>
<keyword evidence="3" id="KW-1185">Reference proteome</keyword>
<sequence>MIEKFNSLWETLKTDPKPLRRILCKILVKLPFDAGKLLRIKVKTNGYRIHLRKSSLSLALFYDPDSRKTDCEFIASYLNDGDVYVDVGANVGTTLIPAALASPKGGHFGFEPHPRIYRYLVENVLLNGLSERVHLFNCALGATEGEIRFSSSSNDDTNHVLVDEPGIAVRVALLDDILAEAERVHLLKVDVEGYEKFVFQGGRETLAKTDCVYFEISEQNFNLFGYSVRELLTDFEHQGFALYVRSGPSEISRIRSDYCLRTHHTNVLAIRSQEDFLARTNWTVSSPLTKQEG</sequence>
<feature type="domain" description="Methyltransferase FkbM" evidence="1">
    <location>
        <begin position="86"/>
        <end position="240"/>
    </location>
</feature>
<dbReference type="AlphaFoldDB" id="A0A518GE05"/>
<dbReference type="GO" id="GO:0008168">
    <property type="term" value="F:methyltransferase activity"/>
    <property type="evidence" value="ECO:0007669"/>
    <property type="project" value="UniProtKB-KW"/>
</dbReference>
<dbReference type="KEGG" id="ahel:Q31a_52110"/>
<evidence type="ECO:0000313" key="2">
    <source>
        <dbReference type="EMBL" id="QDV26832.1"/>
    </source>
</evidence>
<keyword evidence="2" id="KW-0808">Transferase</keyword>
<gene>
    <name evidence="2" type="primary">noeI</name>
    <name evidence="2" type="ORF">Q31a_52110</name>
</gene>
<dbReference type="InterPro" id="IPR052514">
    <property type="entry name" value="SAM-dependent_MTase"/>
</dbReference>
<dbReference type="PANTHER" id="PTHR34203:SF15">
    <property type="entry name" value="SLL1173 PROTEIN"/>
    <property type="match status" value="1"/>
</dbReference>
<dbReference type="RefSeq" id="WP_197355572.1">
    <property type="nucleotide sequence ID" value="NZ_CP036298.1"/>
</dbReference>
<reference evidence="2 3" key="1">
    <citation type="submission" date="2019-02" db="EMBL/GenBank/DDBJ databases">
        <title>Deep-cultivation of Planctomycetes and their phenomic and genomic characterization uncovers novel biology.</title>
        <authorList>
            <person name="Wiegand S."/>
            <person name="Jogler M."/>
            <person name="Boedeker C."/>
            <person name="Pinto D."/>
            <person name="Vollmers J."/>
            <person name="Rivas-Marin E."/>
            <person name="Kohn T."/>
            <person name="Peeters S.H."/>
            <person name="Heuer A."/>
            <person name="Rast P."/>
            <person name="Oberbeckmann S."/>
            <person name="Bunk B."/>
            <person name="Jeske O."/>
            <person name="Meyerdierks A."/>
            <person name="Storesund J.E."/>
            <person name="Kallscheuer N."/>
            <person name="Luecker S."/>
            <person name="Lage O.M."/>
            <person name="Pohl T."/>
            <person name="Merkel B.J."/>
            <person name="Hornburger P."/>
            <person name="Mueller R.-W."/>
            <person name="Bruemmer F."/>
            <person name="Labrenz M."/>
            <person name="Spormann A.M."/>
            <person name="Op den Camp H."/>
            <person name="Overmann J."/>
            <person name="Amann R."/>
            <person name="Jetten M.S.M."/>
            <person name="Mascher T."/>
            <person name="Medema M.H."/>
            <person name="Devos D.P."/>
            <person name="Kaster A.-K."/>
            <person name="Ovreas L."/>
            <person name="Rohde M."/>
            <person name="Galperin M.Y."/>
            <person name="Jogler C."/>
        </authorList>
    </citation>
    <scope>NUCLEOTIDE SEQUENCE [LARGE SCALE GENOMIC DNA]</scope>
    <source>
        <strain evidence="2 3">Q31a</strain>
    </source>
</reference>
<dbReference type="NCBIfam" id="TIGR01444">
    <property type="entry name" value="fkbM_fam"/>
    <property type="match status" value="1"/>
</dbReference>
<protein>
    <submittedName>
        <fullName evidence="2">2-O-methyltransferase NoeI</fullName>
        <ecNumber evidence="2">2.1.1.-</ecNumber>
    </submittedName>
</protein>
<name>A0A518GE05_9BACT</name>
<proteinExistence type="predicted"/>
<keyword evidence="2" id="KW-0489">Methyltransferase</keyword>
<dbReference type="Proteomes" id="UP000318017">
    <property type="component" value="Chromosome"/>
</dbReference>
<dbReference type="SUPFAM" id="SSF53335">
    <property type="entry name" value="S-adenosyl-L-methionine-dependent methyltransferases"/>
    <property type="match status" value="1"/>
</dbReference>
<organism evidence="2 3">
    <name type="scientific">Aureliella helgolandensis</name>
    <dbReference type="NCBI Taxonomy" id="2527968"/>
    <lineage>
        <taxon>Bacteria</taxon>
        <taxon>Pseudomonadati</taxon>
        <taxon>Planctomycetota</taxon>
        <taxon>Planctomycetia</taxon>
        <taxon>Pirellulales</taxon>
        <taxon>Pirellulaceae</taxon>
        <taxon>Aureliella</taxon>
    </lineage>
</organism>
<dbReference type="Pfam" id="PF05050">
    <property type="entry name" value="Methyltransf_21"/>
    <property type="match status" value="1"/>
</dbReference>
<dbReference type="InterPro" id="IPR006342">
    <property type="entry name" value="FkbM_mtfrase"/>
</dbReference>